<keyword evidence="2" id="KW-1185">Reference proteome</keyword>
<organism evidence="1 2">
    <name type="scientific">Sinanodonta woodiana</name>
    <name type="common">Chinese pond mussel</name>
    <name type="synonym">Anodonta woodiana</name>
    <dbReference type="NCBI Taxonomy" id="1069815"/>
    <lineage>
        <taxon>Eukaryota</taxon>
        <taxon>Metazoa</taxon>
        <taxon>Spiralia</taxon>
        <taxon>Lophotrochozoa</taxon>
        <taxon>Mollusca</taxon>
        <taxon>Bivalvia</taxon>
        <taxon>Autobranchia</taxon>
        <taxon>Heteroconchia</taxon>
        <taxon>Palaeoheterodonta</taxon>
        <taxon>Unionida</taxon>
        <taxon>Unionoidea</taxon>
        <taxon>Unionidae</taxon>
        <taxon>Unioninae</taxon>
        <taxon>Sinanodonta</taxon>
    </lineage>
</organism>
<dbReference type="Proteomes" id="UP001634394">
    <property type="component" value="Unassembled WGS sequence"/>
</dbReference>
<evidence type="ECO:0000313" key="2">
    <source>
        <dbReference type="Proteomes" id="UP001634394"/>
    </source>
</evidence>
<sequence length="104" mass="12028">SILYGHVSTPMIIPFMCNNTNTSSIKIGRNHAFDYVDYIIYDATRKSCTYTNMSQDYMDRIDSCILNYTSFNLILRELTWQDKGAYTAWDDQGLLLDSILVGYQ</sequence>
<comment type="caution">
    <text evidence="1">The sequence shown here is derived from an EMBL/GenBank/DDBJ whole genome shotgun (WGS) entry which is preliminary data.</text>
</comment>
<feature type="non-terminal residue" evidence="1">
    <location>
        <position position="1"/>
    </location>
</feature>
<accession>A0ABD3XGR0</accession>
<protein>
    <submittedName>
        <fullName evidence="1">Uncharacterized protein</fullName>
    </submittedName>
</protein>
<name>A0ABD3XGR0_SINWO</name>
<evidence type="ECO:0000313" key="1">
    <source>
        <dbReference type="EMBL" id="KAL3884771.1"/>
    </source>
</evidence>
<dbReference type="AlphaFoldDB" id="A0ABD3XGR0"/>
<dbReference type="EMBL" id="JBJQND010000002">
    <property type="protein sequence ID" value="KAL3884771.1"/>
    <property type="molecule type" value="Genomic_DNA"/>
</dbReference>
<proteinExistence type="predicted"/>
<gene>
    <name evidence="1" type="ORF">ACJMK2_024875</name>
</gene>
<feature type="non-terminal residue" evidence="1">
    <location>
        <position position="104"/>
    </location>
</feature>
<reference evidence="1 2" key="1">
    <citation type="submission" date="2024-11" db="EMBL/GenBank/DDBJ databases">
        <title>Chromosome-level genome assembly of the freshwater bivalve Anodonta woodiana.</title>
        <authorList>
            <person name="Chen X."/>
        </authorList>
    </citation>
    <scope>NUCLEOTIDE SEQUENCE [LARGE SCALE GENOMIC DNA]</scope>
    <source>
        <strain evidence="1">MN2024</strain>
        <tissue evidence="1">Gills</tissue>
    </source>
</reference>